<reference evidence="2" key="1">
    <citation type="submission" date="2020-11" db="EMBL/GenBank/DDBJ databases">
        <authorList>
            <consortium name="DOE Joint Genome Institute"/>
            <person name="Ahrendt S."/>
            <person name="Riley R."/>
            <person name="Andreopoulos W."/>
            <person name="Labutti K."/>
            <person name="Pangilinan J."/>
            <person name="Ruiz-Duenas F.J."/>
            <person name="Barrasa J.M."/>
            <person name="Sanchez-Garcia M."/>
            <person name="Camarero S."/>
            <person name="Miyauchi S."/>
            <person name="Serrano A."/>
            <person name="Linde D."/>
            <person name="Babiker R."/>
            <person name="Drula E."/>
            <person name="Ayuso-Fernandez I."/>
            <person name="Pacheco R."/>
            <person name="Padilla G."/>
            <person name="Ferreira P."/>
            <person name="Barriuso J."/>
            <person name="Kellner H."/>
            <person name="Castanera R."/>
            <person name="Alfaro M."/>
            <person name="Ramirez L."/>
            <person name="Pisabarro A.G."/>
            <person name="Kuo A."/>
            <person name="Tritt A."/>
            <person name="Lipzen A."/>
            <person name="He G."/>
            <person name="Yan M."/>
            <person name="Ng V."/>
            <person name="Cullen D."/>
            <person name="Martin F."/>
            <person name="Rosso M.-N."/>
            <person name="Henrissat B."/>
            <person name="Hibbett D."/>
            <person name="Martinez A.T."/>
            <person name="Grigoriev I.V."/>
        </authorList>
    </citation>
    <scope>NUCLEOTIDE SEQUENCE</scope>
    <source>
        <strain evidence="2">MF-IS2</strain>
    </source>
</reference>
<proteinExistence type="predicted"/>
<organism evidence="2 3">
    <name type="scientific">Macrolepiota fuliginosa MF-IS2</name>
    <dbReference type="NCBI Taxonomy" id="1400762"/>
    <lineage>
        <taxon>Eukaryota</taxon>
        <taxon>Fungi</taxon>
        <taxon>Dikarya</taxon>
        <taxon>Basidiomycota</taxon>
        <taxon>Agaricomycotina</taxon>
        <taxon>Agaricomycetes</taxon>
        <taxon>Agaricomycetidae</taxon>
        <taxon>Agaricales</taxon>
        <taxon>Agaricineae</taxon>
        <taxon>Agaricaceae</taxon>
        <taxon>Macrolepiota</taxon>
    </lineage>
</organism>
<accession>A0A9P5X7W3</accession>
<name>A0A9P5X7W3_9AGAR</name>
<dbReference type="OrthoDB" id="3228837at2759"/>
<keyword evidence="1" id="KW-0472">Membrane</keyword>
<evidence type="ECO:0000313" key="2">
    <source>
        <dbReference type="EMBL" id="KAF9444406.1"/>
    </source>
</evidence>
<keyword evidence="1" id="KW-1133">Transmembrane helix</keyword>
<dbReference type="AlphaFoldDB" id="A0A9P5X7W3"/>
<keyword evidence="1" id="KW-0812">Transmembrane</keyword>
<dbReference type="EMBL" id="MU151379">
    <property type="protein sequence ID" value="KAF9444406.1"/>
    <property type="molecule type" value="Genomic_DNA"/>
</dbReference>
<protein>
    <submittedName>
        <fullName evidence="2">Uncharacterized protein</fullName>
    </submittedName>
</protein>
<dbReference type="Proteomes" id="UP000807342">
    <property type="component" value="Unassembled WGS sequence"/>
</dbReference>
<keyword evidence="3" id="KW-1185">Reference proteome</keyword>
<feature type="transmembrane region" description="Helical" evidence="1">
    <location>
        <begin position="182"/>
        <end position="201"/>
    </location>
</feature>
<gene>
    <name evidence="2" type="ORF">P691DRAFT_344387</name>
</gene>
<feature type="transmembrane region" description="Helical" evidence="1">
    <location>
        <begin position="12"/>
        <end position="36"/>
    </location>
</feature>
<evidence type="ECO:0000313" key="3">
    <source>
        <dbReference type="Proteomes" id="UP000807342"/>
    </source>
</evidence>
<comment type="caution">
    <text evidence="2">The sequence shown here is derived from an EMBL/GenBank/DDBJ whole genome shotgun (WGS) entry which is preliminary data.</text>
</comment>
<sequence>MHPLSELDLFYILIMRCVPSGVLPRILAIFLLMFYIRIEHLWEGRPFWNPPPIIRIANIIGLSEAQFRNVCGFLQSVLELVSSPGQQMGPPALGIKFYHASFMDFLQDPSRSGEFCIFTRLDSLRLELLRRLNDIHSCSTGESTVATSSSPNVHTSFKVLQKIQFTLVSHGPSQSSKVTRSMTFWLMCFFLFGNGMVIPWTP</sequence>
<evidence type="ECO:0000256" key="1">
    <source>
        <dbReference type="SAM" id="Phobius"/>
    </source>
</evidence>